<comment type="caution">
    <text evidence="2">The sequence shown here is derived from an EMBL/GenBank/DDBJ whole genome shotgun (WGS) entry which is preliminary data.</text>
</comment>
<protein>
    <submittedName>
        <fullName evidence="2">Uncharacterized protein</fullName>
    </submittedName>
</protein>
<keyword evidence="1" id="KW-0732">Signal</keyword>
<feature type="signal peptide" evidence="1">
    <location>
        <begin position="1"/>
        <end position="17"/>
    </location>
</feature>
<dbReference type="EMBL" id="JBJQND010000013">
    <property type="protein sequence ID" value="KAL3858476.1"/>
    <property type="molecule type" value="Genomic_DNA"/>
</dbReference>
<keyword evidence="3" id="KW-1185">Reference proteome</keyword>
<evidence type="ECO:0000313" key="2">
    <source>
        <dbReference type="EMBL" id="KAL3858476.1"/>
    </source>
</evidence>
<reference evidence="2 3" key="1">
    <citation type="submission" date="2024-11" db="EMBL/GenBank/DDBJ databases">
        <title>Chromosome-level genome assembly of the freshwater bivalve Anodonta woodiana.</title>
        <authorList>
            <person name="Chen X."/>
        </authorList>
    </citation>
    <scope>NUCLEOTIDE SEQUENCE [LARGE SCALE GENOMIC DNA]</scope>
    <source>
        <strain evidence="2">MN2024</strain>
        <tissue evidence="2">Gills</tissue>
    </source>
</reference>
<accession>A0ABD3VBC2</accession>
<gene>
    <name evidence="2" type="ORF">ACJMK2_013065</name>
</gene>
<feature type="chain" id="PRO_5044771959" evidence="1">
    <location>
        <begin position="18"/>
        <end position="228"/>
    </location>
</feature>
<evidence type="ECO:0000313" key="3">
    <source>
        <dbReference type="Proteomes" id="UP001634394"/>
    </source>
</evidence>
<sequence>MLKAISLLLVGVLVCRANVILQNTSPTQQGGSVQIAQSPFVSSFPVGFPSYGVDDDYLGLPAQGGMPFYGGHGGHGGYGGYGGYGGFEGYGGVDDDFFGYGRMGSRAFVGAGAAPAGLSVGQVAAIAIGSAGTSAPTGVAVSNPVSVGFNPHAAAPAARVQSVAPVMSNAIPAKFDHSGRTSVGVGHATTGVRNSVDFERGNSRDGRFINTGSAFQGSPSASFGHIRY</sequence>
<name>A0ABD3VBC2_SINWO</name>
<organism evidence="2 3">
    <name type="scientific">Sinanodonta woodiana</name>
    <name type="common">Chinese pond mussel</name>
    <name type="synonym">Anodonta woodiana</name>
    <dbReference type="NCBI Taxonomy" id="1069815"/>
    <lineage>
        <taxon>Eukaryota</taxon>
        <taxon>Metazoa</taxon>
        <taxon>Spiralia</taxon>
        <taxon>Lophotrochozoa</taxon>
        <taxon>Mollusca</taxon>
        <taxon>Bivalvia</taxon>
        <taxon>Autobranchia</taxon>
        <taxon>Heteroconchia</taxon>
        <taxon>Palaeoheterodonta</taxon>
        <taxon>Unionida</taxon>
        <taxon>Unionoidea</taxon>
        <taxon>Unionidae</taxon>
        <taxon>Unioninae</taxon>
        <taxon>Sinanodonta</taxon>
    </lineage>
</organism>
<proteinExistence type="predicted"/>
<dbReference type="AlphaFoldDB" id="A0ABD3VBC2"/>
<evidence type="ECO:0000256" key="1">
    <source>
        <dbReference type="SAM" id="SignalP"/>
    </source>
</evidence>
<dbReference type="Proteomes" id="UP001634394">
    <property type="component" value="Unassembled WGS sequence"/>
</dbReference>